<protein>
    <submittedName>
        <fullName evidence="2">Uncharacterized protein</fullName>
    </submittedName>
</protein>
<dbReference type="AlphaFoldDB" id="A0A1L7WSU2"/>
<proteinExistence type="predicted"/>
<gene>
    <name evidence="2" type="ORF">PAC_05736</name>
</gene>
<dbReference type="OrthoDB" id="3354680at2759"/>
<keyword evidence="3" id="KW-1185">Reference proteome</keyword>
<evidence type="ECO:0000313" key="2">
    <source>
        <dbReference type="EMBL" id="CZR55848.1"/>
    </source>
</evidence>
<name>A0A1L7WSU2_9HELO</name>
<dbReference type="Proteomes" id="UP000184330">
    <property type="component" value="Unassembled WGS sequence"/>
</dbReference>
<evidence type="ECO:0000256" key="1">
    <source>
        <dbReference type="SAM" id="Phobius"/>
    </source>
</evidence>
<feature type="transmembrane region" description="Helical" evidence="1">
    <location>
        <begin position="6"/>
        <end position="26"/>
    </location>
</feature>
<accession>A0A1L7WSU2</accession>
<organism evidence="2 3">
    <name type="scientific">Phialocephala subalpina</name>
    <dbReference type="NCBI Taxonomy" id="576137"/>
    <lineage>
        <taxon>Eukaryota</taxon>
        <taxon>Fungi</taxon>
        <taxon>Dikarya</taxon>
        <taxon>Ascomycota</taxon>
        <taxon>Pezizomycotina</taxon>
        <taxon>Leotiomycetes</taxon>
        <taxon>Helotiales</taxon>
        <taxon>Mollisiaceae</taxon>
        <taxon>Phialocephala</taxon>
        <taxon>Phialocephala fortinii species complex</taxon>
    </lineage>
</organism>
<reference evidence="2 3" key="1">
    <citation type="submission" date="2016-03" db="EMBL/GenBank/DDBJ databases">
        <authorList>
            <person name="Ploux O."/>
        </authorList>
    </citation>
    <scope>NUCLEOTIDE SEQUENCE [LARGE SCALE GENOMIC DNA]</scope>
    <source>
        <strain evidence="2 3">UAMH 11012</strain>
    </source>
</reference>
<dbReference type="EMBL" id="FJOG01000007">
    <property type="protein sequence ID" value="CZR55848.1"/>
    <property type="molecule type" value="Genomic_DNA"/>
</dbReference>
<keyword evidence="1" id="KW-1133">Transmembrane helix</keyword>
<sequence>MPSRTSLLLTLATPATGILVATYFYNRPLLLPKSRKISSTEELSHSFKNVSGRSLEIINPRNHAWTSDSRSITLRRSEIAKSRKDDGNEEGTEVGDEEILARFVKGFFRGWSFTPERGLLALLARFGRKFIPVGYSVMEAIGEPLSLDGLSKTHLPEKGTVLFGGNFMILDTHIAHPSSSTTTHSPPLGEKQSLGASCADTGYQDPVISFVDIAFGDDRRNFAGLHRFEIRGEKEGEIIIWYSSMSCNPSIDKAPFPKWVFGFHVWYAMCLFKDGVEEVIRG</sequence>
<evidence type="ECO:0000313" key="3">
    <source>
        <dbReference type="Proteomes" id="UP000184330"/>
    </source>
</evidence>
<keyword evidence="1" id="KW-0812">Transmembrane</keyword>
<keyword evidence="1" id="KW-0472">Membrane</keyword>